<sequence length="389" mass="42884">MLRSGTQLTCLALCSASAALLAQQASAAEWRVLPSAFVGTSYADNPRLRVNDTSSASGASGELKASLQRVTERSELTLLPRLVAARYSDDESLDTNDQFVTGSYRWMGERSEWNMQLGLTRDTTLTSELGSTGLVDSNRRHEETSFSFSPRVMFTERVSGGFQMFQVDNHYVDTEVTGLTDYRYSAVSVFSQIVLTDAGSALTVTAQAGRLTTAGFFGSETRDGTLKLGWTFQPWMLWTASLSAGPSTVETAIANDTGWVFDGEIKRLGDRWSLTANASRNQSPTGRGVLTRRDEARLTFNRTITERLSATVGARYVSSQDLLPQRNGVRTYQVDYAQLNLSANWRLARDWSVSLQLTGNTQDFELAAERANGYRASFNVVWNGQPQSL</sequence>
<dbReference type="SUPFAM" id="SSF56935">
    <property type="entry name" value="Porins"/>
    <property type="match status" value="1"/>
</dbReference>
<dbReference type="EMBL" id="JBHSDU010000001">
    <property type="protein sequence ID" value="MFC4308000.1"/>
    <property type="molecule type" value="Genomic_DNA"/>
</dbReference>
<reference evidence="3" key="1">
    <citation type="journal article" date="2019" name="Int. J. Syst. Evol. Microbiol.">
        <title>The Global Catalogue of Microorganisms (GCM) 10K type strain sequencing project: providing services to taxonomists for standard genome sequencing and annotation.</title>
        <authorList>
            <consortium name="The Broad Institute Genomics Platform"/>
            <consortium name="The Broad Institute Genome Sequencing Center for Infectious Disease"/>
            <person name="Wu L."/>
            <person name="Ma J."/>
        </authorList>
    </citation>
    <scope>NUCLEOTIDE SEQUENCE [LARGE SCALE GENOMIC DNA]</scope>
    <source>
        <strain evidence="3">CGMCC 1.10759</strain>
    </source>
</reference>
<evidence type="ECO:0000313" key="2">
    <source>
        <dbReference type="EMBL" id="MFC4308000.1"/>
    </source>
</evidence>
<dbReference type="RefSeq" id="WP_380594754.1">
    <property type="nucleotide sequence ID" value="NZ_JBHSDU010000001.1"/>
</dbReference>
<accession>A0ABV8SL12</accession>
<gene>
    <name evidence="2" type="ORF">ACFPN2_02800</name>
</gene>
<name>A0ABV8SL12_9GAMM</name>
<evidence type="ECO:0008006" key="4">
    <source>
        <dbReference type="Google" id="ProtNLM"/>
    </source>
</evidence>
<protein>
    <recommendedName>
        <fullName evidence="4">Beta-barrel porin 2</fullName>
    </recommendedName>
</protein>
<dbReference type="Proteomes" id="UP001595904">
    <property type="component" value="Unassembled WGS sequence"/>
</dbReference>
<organism evidence="2 3">
    <name type="scientific">Steroidobacter flavus</name>
    <dbReference type="NCBI Taxonomy" id="1842136"/>
    <lineage>
        <taxon>Bacteria</taxon>
        <taxon>Pseudomonadati</taxon>
        <taxon>Pseudomonadota</taxon>
        <taxon>Gammaproteobacteria</taxon>
        <taxon>Steroidobacterales</taxon>
        <taxon>Steroidobacteraceae</taxon>
        <taxon>Steroidobacter</taxon>
    </lineage>
</organism>
<feature type="chain" id="PRO_5047539395" description="Beta-barrel porin 2" evidence="1">
    <location>
        <begin position="28"/>
        <end position="389"/>
    </location>
</feature>
<evidence type="ECO:0000313" key="3">
    <source>
        <dbReference type="Proteomes" id="UP001595904"/>
    </source>
</evidence>
<proteinExistence type="predicted"/>
<evidence type="ECO:0000256" key="1">
    <source>
        <dbReference type="SAM" id="SignalP"/>
    </source>
</evidence>
<keyword evidence="1" id="KW-0732">Signal</keyword>
<feature type="signal peptide" evidence="1">
    <location>
        <begin position="1"/>
        <end position="27"/>
    </location>
</feature>
<comment type="caution">
    <text evidence="2">The sequence shown here is derived from an EMBL/GenBank/DDBJ whole genome shotgun (WGS) entry which is preliminary data.</text>
</comment>
<keyword evidence="3" id="KW-1185">Reference proteome</keyword>